<gene>
    <name evidence="1" type="ORF">K469DRAFT_696211</name>
</gene>
<dbReference type="AlphaFoldDB" id="A0A6A6DK76"/>
<evidence type="ECO:0000313" key="2">
    <source>
        <dbReference type="Proteomes" id="UP000800200"/>
    </source>
</evidence>
<dbReference type="EMBL" id="ML994680">
    <property type="protein sequence ID" value="KAF2177976.1"/>
    <property type="molecule type" value="Genomic_DNA"/>
</dbReference>
<organism evidence="1 2">
    <name type="scientific">Zopfia rhizophila CBS 207.26</name>
    <dbReference type="NCBI Taxonomy" id="1314779"/>
    <lineage>
        <taxon>Eukaryota</taxon>
        <taxon>Fungi</taxon>
        <taxon>Dikarya</taxon>
        <taxon>Ascomycota</taxon>
        <taxon>Pezizomycotina</taxon>
        <taxon>Dothideomycetes</taxon>
        <taxon>Dothideomycetes incertae sedis</taxon>
        <taxon>Zopfiaceae</taxon>
        <taxon>Zopfia</taxon>
    </lineage>
</organism>
<evidence type="ECO:0000313" key="1">
    <source>
        <dbReference type="EMBL" id="KAF2177976.1"/>
    </source>
</evidence>
<proteinExistence type="predicted"/>
<protein>
    <submittedName>
        <fullName evidence="1">Uncharacterized protein</fullName>
    </submittedName>
</protein>
<reference evidence="1" key="1">
    <citation type="journal article" date="2020" name="Stud. Mycol.">
        <title>101 Dothideomycetes genomes: a test case for predicting lifestyles and emergence of pathogens.</title>
        <authorList>
            <person name="Haridas S."/>
            <person name="Albert R."/>
            <person name="Binder M."/>
            <person name="Bloem J."/>
            <person name="Labutti K."/>
            <person name="Salamov A."/>
            <person name="Andreopoulos B."/>
            <person name="Baker S."/>
            <person name="Barry K."/>
            <person name="Bills G."/>
            <person name="Bluhm B."/>
            <person name="Cannon C."/>
            <person name="Castanera R."/>
            <person name="Culley D."/>
            <person name="Daum C."/>
            <person name="Ezra D."/>
            <person name="Gonzalez J."/>
            <person name="Henrissat B."/>
            <person name="Kuo A."/>
            <person name="Liang C."/>
            <person name="Lipzen A."/>
            <person name="Lutzoni F."/>
            <person name="Magnuson J."/>
            <person name="Mondo S."/>
            <person name="Nolan M."/>
            <person name="Ohm R."/>
            <person name="Pangilinan J."/>
            <person name="Park H.-J."/>
            <person name="Ramirez L."/>
            <person name="Alfaro M."/>
            <person name="Sun H."/>
            <person name="Tritt A."/>
            <person name="Yoshinaga Y."/>
            <person name="Zwiers L.-H."/>
            <person name="Turgeon B."/>
            <person name="Goodwin S."/>
            <person name="Spatafora J."/>
            <person name="Crous P."/>
            <person name="Grigoriev I."/>
        </authorList>
    </citation>
    <scope>NUCLEOTIDE SEQUENCE</scope>
    <source>
        <strain evidence="1">CBS 207.26</strain>
    </source>
</reference>
<keyword evidence="2" id="KW-1185">Reference proteome</keyword>
<dbReference type="Proteomes" id="UP000800200">
    <property type="component" value="Unassembled WGS sequence"/>
</dbReference>
<sequence>MLLDGLYGLGISREDTITVRFPVEDLTPLFQEAAQLANAEDVRSFQEFINPEDEDAEEENAEVNLQEIVDYYTEKPGVEQAPEEDDEPEPVPTIYEALIAVQRLQRYQEHQNNANAEDLLCLQRLERELGLQAFNSRKQSTLDSWLQKS</sequence>
<name>A0A6A6DK76_9PEZI</name>
<accession>A0A6A6DK76</accession>